<accession>A0A1F8F4F6</accession>
<proteinExistence type="predicted"/>
<gene>
    <name evidence="2" type="ORF">A3C61_02140</name>
</gene>
<evidence type="ECO:0000256" key="1">
    <source>
        <dbReference type="SAM" id="Phobius"/>
    </source>
</evidence>
<dbReference type="Proteomes" id="UP000178908">
    <property type="component" value="Unassembled WGS sequence"/>
</dbReference>
<feature type="transmembrane region" description="Helical" evidence="1">
    <location>
        <begin position="163"/>
        <end position="181"/>
    </location>
</feature>
<keyword evidence="1" id="KW-0472">Membrane</keyword>
<dbReference type="EMBL" id="MGJO01000058">
    <property type="protein sequence ID" value="OGN08011.1"/>
    <property type="molecule type" value="Genomic_DNA"/>
</dbReference>
<feature type="transmembrane region" description="Helical" evidence="1">
    <location>
        <begin position="201"/>
        <end position="220"/>
    </location>
</feature>
<comment type="caution">
    <text evidence="2">The sequence shown here is derived from an EMBL/GenBank/DDBJ whole genome shotgun (WGS) entry which is preliminary data.</text>
</comment>
<reference evidence="2 3" key="1">
    <citation type="journal article" date="2016" name="Nat. Commun.">
        <title>Thousands of microbial genomes shed light on interconnected biogeochemical processes in an aquifer system.</title>
        <authorList>
            <person name="Anantharaman K."/>
            <person name="Brown C.T."/>
            <person name="Hug L.A."/>
            <person name="Sharon I."/>
            <person name="Castelle C.J."/>
            <person name="Probst A.J."/>
            <person name="Thomas B.C."/>
            <person name="Singh A."/>
            <person name="Wilkins M.J."/>
            <person name="Karaoz U."/>
            <person name="Brodie E.L."/>
            <person name="Williams K.H."/>
            <person name="Hubbard S.S."/>
            <person name="Banfield J.F."/>
        </authorList>
    </citation>
    <scope>NUCLEOTIDE SEQUENCE [LARGE SCALE GENOMIC DNA]</scope>
</reference>
<feature type="transmembrane region" description="Helical" evidence="1">
    <location>
        <begin position="21"/>
        <end position="39"/>
    </location>
</feature>
<evidence type="ECO:0000313" key="3">
    <source>
        <dbReference type="Proteomes" id="UP000178908"/>
    </source>
</evidence>
<feature type="transmembrane region" description="Helical" evidence="1">
    <location>
        <begin position="232"/>
        <end position="252"/>
    </location>
</feature>
<organism evidence="2 3">
    <name type="scientific">Candidatus Yanofskybacteria bacterium RIFCSPHIGHO2_02_FULL_39_10</name>
    <dbReference type="NCBI Taxonomy" id="1802674"/>
    <lineage>
        <taxon>Bacteria</taxon>
        <taxon>Candidatus Yanofskyibacteriota</taxon>
    </lineage>
</organism>
<sequence>MLKFKIKKNNILKKLHSSKLLMLRCVSVFIFLLASPVLAQADMLQNTLMQTTMASLATMLFYILNIVIQAMGGLASMMDFIFTLGITDANGESIAVVKSTWALVRNFSNMFFIVGLVMMAFATIFDISKYDFRTMIIRFLIVALLINFSLVIGETIIDWTQSISGIFLGAMGSYGNLLGGPLDPSQLLGEPSGIAASLRPFLYQLGGAPGAAGIWLSFAIDTNIYAQITQMFFSIILGSIIAFSLLVGVIFTAIRIPILWGLLILAPAAWVCSIFPPLAGANRSWWKHFLGWNFFLPIYLFFLYVGMLFLQQQDILMPAGATTAVTGLGFSFQTLFFYGFVGVFMIYGAKFAMSGGMTAGAGGVAGAIWAKGRATARYAGSAPWRMSGAADVYKETRQKFKEQGFAGFEATEKNLGKLYQGQQGRDKAAAWLGEKTGLAPGMAEKQMARNIDLEKTKLRERRVGETELRTLVQTSKDPAQKIAAAQRLQEEYGGSLDANEISKVLSGVDLNSEVGAKIFKQLKLGDVSSSELRKLVTLTDPNNINNSNARSLIYNALIDRGGANKDEFQAALTLANGGAQKASIIRKGKDFITNSLTSDQRKELLSTLTDAEAKKEIVKIMAGTNDAFFNDPTTNAPSTAILQTYSDLFENVADKKKFLEDVSKKDAYHATMVMLDAGLFKDDTWTIITRATHTDAKEQSIRQTLRKLSVDDKLTQHKAQYSMPNFQDRMAEDMSRNTASFEKYLNSDKYVAAQSNIALAQETARRAVYTREYLQPFNSEATKLRDFLRNLRTSPPAPGAIPQIKLQAQAMVSELKNFRKDYEKFCRRNDLLKDPTSTSAIAIQGEINSADRIIDRFNKQIASL</sequence>
<feature type="transmembrane region" description="Helical" evidence="1">
    <location>
        <begin position="136"/>
        <end position="156"/>
    </location>
</feature>
<feature type="transmembrane region" description="Helical" evidence="1">
    <location>
        <begin position="290"/>
        <end position="310"/>
    </location>
</feature>
<feature type="transmembrane region" description="Helical" evidence="1">
    <location>
        <begin position="330"/>
        <end position="349"/>
    </location>
</feature>
<feature type="transmembrane region" description="Helical" evidence="1">
    <location>
        <begin position="103"/>
        <end position="124"/>
    </location>
</feature>
<keyword evidence="1" id="KW-0812">Transmembrane</keyword>
<name>A0A1F8F4F6_9BACT</name>
<feature type="transmembrane region" description="Helical" evidence="1">
    <location>
        <begin position="59"/>
        <end position="82"/>
    </location>
</feature>
<evidence type="ECO:0000313" key="2">
    <source>
        <dbReference type="EMBL" id="OGN08011.1"/>
    </source>
</evidence>
<feature type="transmembrane region" description="Helical" evidence="1">
    <location>
        <begin position="258"/>
        <end position="278"/>
    </location>
</feature>
<keyword evidence="1" id="KW-1133">Transmembrane helix</keyword>
<protein>
    <submittedName>
        <fullName evidence="2">Uncharacterized protein</fullName>
    </submittedName>
</protein>
<dbReference type="AlphaFoldDB" id="A0A1F8F4F6"/>